<dbReference type="PANTHER" id="PTHR46104:SF1">
    <property type="entry name" value="GENE 9195-RELATED"/>
    <property type="match status" value="1"/>
</dbReference>
<dbReference type="EMBL" id="VZRZ01006345">
    <property type="protein sequence ID" value="NWW79306.1"/>
    <property type="molecule type" value="Genomic_DNA"/>
</dbReference>
<name>A0A7K6QZW0_9PASS</name>
<sequence>FPPGLTRFEDYPCPPGYWCPGKGDTFLCPAGTFRTQPGAKSLEECDPCSPGYYCPDPAQTGLPNTQGIPCKPGYECPAGSVNPKPCRPGLYCGALTGEPSLCPAGYHCPEGSWTYNSPEQLCVFPYYCPPGSAQPVPCEGGHMALSLPGLRGSSEKFCRVCAAGTFRSDPLVSAPCQPCPAGFSCP</sequence>
<keyword evidence="2" id="KW-1185">Reference proteome</keyword>
<dbReference type="Proteomes" id="UP000580879">
    <property type="component" value="Unassembled WGS sequence"/>
</dbReference>
<evidence type="ECO:0000313" key="1">
    <source>
        <dbReference type="EMBL" id="NWW79306.1"/>
    </source>
</evidence>
<evidence type="ECO:0000313" key="2">
    <source>
        <dbReference type="Proteomes" id="UP000580879"/>
    </source>
</evidence>
<dbReference type="SUPFAM" id="SSF57184">
    <property type="entry name" value="Growth factor receptor domain"/>
    <property type="match status" value="1"/>
</dbReference>
<proteinExistence type="predicted"/>
<dbReference type="PANTHER" id="PTHR46104">
    <property type="entry name" value="GENE 9195-RELATED-RELATED"/>
    <property type="match status" value="1"/>
</dbReference>
<dbReference type="SMART" id="SM01411">
    <property type="entry name" value="Ephrin_rec_like"/>
    <property type="match status" value="3"/>
</dbReference>
<gene>
    <name evidence="1" type="primary">Abcg24</name>
    <name evidence="1" type="ORF">CLIRUF_R07951</name>
</gene>
<reference evidence="1 2" key="1">
    <citation type="submission" date="2019-09" db="EMBL/GenBank/DDBJ databases">
        <title>Bird 10,000 Genomes (B10K) Project - Family phase.</title>
        <authorList>
            <person name="Zhang G."/>
        </authorList>
    </citation>
    <scope>NUCLEOTIDE SEQUENCE [LARGE SCALE GENOMIC DNA]</scope>
    <source>
        <strain evidence="1">B10K-DU-029-53</strain>
    </source>
</reference>
<dbReference type="AlphaFoldDB" id="A0A7K6QZW0"/>
<accession>A0A7K6QZW0</accession>
<feature type="non-terminal residue" evidence="1">
    <location>
        <position position="1"/>
    </location>
</feature>
<organism evidence="1 2">
    <name type="scientific">Climacteris rufus</name>
    <name type="common">rufous treecreeper</name>
    <dbReference type="NCBI Taxonomy" id="47695"/>
    <lineage>
        <taxon>Eukaryota</taxon>
        <taxon>Metazoa</taxon>
        <taxon>Chordata</taxon>
        <taxon>Craniata</taxon>
        <taxon>Vertebrata</taxon>
        <taxon>Euteleostomi</taxon>
        <taxon>Archelosauria</taxon>
        <taxon>Archosauria</taxon>
        <taxon>Dinosauria</taxon>
        <taxon>Saurischia</taxon>
        <taxon>Theropoda</taxon>
        <taxon>Coelurosauria</taxon>
        <taxon>Aves</taxon>
        <taxon>Neognathae</taxon>
        <taxon>Neoaves</taxon>
        <taxon>Telluraves</taxon>
        <taxon>Australaves</taxon>
        <taxon>Passeriformes</taxon>
        <taxon>Climacteridae</taxon>
        <taxon>Climacteris</taxon>
    </lineage>
</organism>
<dbReference type="OrthoDB" id="439917at2759"/>
<protein>
    <submittedName>
        <fullName evidence="1">AB24G protein</fullName>
    </submittedName>
</protein>
<comment type="caution">
    <text evidence="1">The sequence shown here is derived from an EMBL/GenBank/DDBJ whole genome shotgun (WGS) entry which is preliminary data.</text>
</comment>
<dbReference type="SUPFAM" id="SSF57586">
    <property type="entry name" value="TNF receptor-like"/>
    <property type="match status" value="1"/>
</dbReference>
<feature type="non-terminal residue" evidence="1">
    <location>
        <position position="186"/>
    </location>
</feature>
<dbReference type="InterPro" id="IPR009030">
    <property type="entry name" value="Growth_fac_rcpt_cys_sf"/>
</dbReference>